<proteinExistence type="predicted"/>
<evidence type="ECO:0000313" key="3">
    <source>
        <dbReference type="Proteomes" id="UP001205105"/>
    </source>
</evidence>
<feature type="region of interest" description="Disordered" evidence="1">
    <location>
        <begin position="117"/>
        <end position="208"/>
    </location>
</feature>
<feature type="compositionally biased region" description="Low complexity" evidence="1">
    <location>
        <begin position="126"/>
        <end position="139"/>
    </location>
</feature>
<keyword evidence="3" id="KW-1185">Reference proteome</keyword>
<dbReference type="Proteomes" id="UP001205105">
    <property type="component" value="Unassembled WGS sequence"/>
</dbReference>
<organism evidence="2 3">
    <name type="scientific">Chlorella ohadii</name>
    <dbReference type="NCBI Taxonomy" id="2649997"/>
    <lineage>
        <taxon>Eukaryota</taxon>
        <taxon>Viridiplantae</taxon>
        <taxon>Chlorophyta</taxon>
        <taxon>core chlorophytes</taxon>
        <taxon>Trebouxiophyceae</taxon>
        <taxon>Chlorellales</taxon>
        <taxon>Chlorellaceae</taxon>
        <taxon>Chlorella clade</taxon>
        <taxon>Chlorella</taxon>
    </lineage>
</organism>
<evidence type="ECO:0000313" key="2">
    <source>
        <dbReference type="EMBL" id="KAI7836593.1"/>
    </source>
</evidence>
<dbReference type="EMBL" id="JADXDR010000181">
    <property type="protein sequence ID" value="KAI7836593.1"/>
    <property type="molecule type" value="Genomic_DNA"/>
</dbReference>
<accession>A0AAD5DHU7</accession>
<name>A0AAD5DHU7_9CHLO</name>
<comment type="caution">
    <text evidence="2">The sequence shown here is derived from an EMBL/GenBank/DDBJ whole genome shotgun (WGS) entry which is preliminary data.</text>
</comment>
<gene>
    <name evidence="2" type="ORF">COHA_009553</name>
</gene>
<protein>
    <submittedName>
        <fullName evidence="2">Uncharacterized protein</fullName>
    </submittedName>
</protein>
<sequence length="208" mass="22906">MLAQVHEREMRRLFEYAMALETEVREAERDLRAALVEAVHAAEGRVAAQYQAALAEAAAEVEEEQALERSMAEQLAELEAALGAARQAQRAWRDRALQAERQFDQLKQMIGRRLQQAADAARRTASEQQQEQAISQSAGELRREHLAAEAQQEGAHNVHSRGPAGQGAEHGRTAEAGQSAEEDGQGGAGRERRVPPLNAIMKALEDER</sequence>
<dbReference type="AlphaFoldDB" id="A0AAD5DHU7"/>
<evidence type="ECO:0000256" key="1">
    <source>
        <dbReference type="SAM" id="MobiDB-lite"/>
    </source>
</evidence>
<reference evidence="2" key="1">
    <citation type="submission" date="2020-11" db="EMBL/GenBank/DDBJ databases">
        <title>Chlorella ohadii genome sequencing and assembly.</title>
        <authorList>
            <person name="Murik O."/>
            <person name="Treves H."/>
            <person name="Kedem I."/>
            <person name="Shotland Y."/>
            <person name="Kaplan A."/>
        </authorList>
    </citation>
    <scope>NUCLEOTIDE SEQUENCE</scope>
    <source>
        <strain evidence="2">1</strain>
    </source>
</reference>